<dbReference type="InterPro" id="IPR009057">
    <property type="entry name" value="Homeodomain-like_sf"/>
</dbReference>
<reference evidence="5" key="1">
    <citation type="journal article" date="2019" name="Int. J. Syst. Evol. Microbiol.">
        <title>The Global Catalogue of Microorganisms (GCM) 10K type strain sequencing project: providing services to taxonomists for standard genome sequencing and annotation.</title>
        <authorList>
            <consortium name="The Broad Institute Genomics Platform"/>
            <consortium name="The Broad Institute Genome Sequencing Center for Infectious Disease"/>
            <person name="Wu L."/>
            <person name="Ma J."/>
        </authorList>
    </citation>
    <scope>NUCLEOTIDE SEQUENCE [LARGE SCALE GENOMIC DNA]</scope>
    <source>
        <strain evidence="5">CCUG 59189</strain>
    </source>
</reference>
<evidence type="ECO:0000313" key="4">
    <source>
        <dbReference type="EMBL" id="MFD1178392.1"/>
    </source>
</evidence>
<dbReference type="PROSITE" id="PS50977">
    <property type="entry name" value="HTH_TETR_2"/>
    <property type="match status" value="1"/>
</dbReference>
<protein>
    <submittedName>
        <fullName evidence="4">TetR/AcrR family transcriptional regulator</fullName>
    </submittedName>
</protein>
<evidence type="ECO:0000256" key="2">
    <source>
        <dbReference type="PROSITE-ProRule" id="PRU00335"/>
    </source>
</evidence>
<dbReference type="PANTHER" id="PTHR43479:SF7">
    <property type="entry name" value="TETR-FAMILY TRANSCRIPTIONAL REGULATOR"/>
    <property type="match status" value="1"/>
</dbReference>
<dbReference type="Gene3D" id="1.10.357.10">
    <property type="entry name" value="Tetracycline Repressor, domain 2"/>
    <property type="match status" value="1"/>
</dbReference>
<dbReference type="Pfam" id="PF00440">
    <property type="entry name" value="TetR_N"/>
    <property type="match status" value="1"/>
</dbReference>
<dbReference type="EMBL" id="JBHTLM010000016">
    <property type="protein sequence ID" value="MFD1178392.1"/>
    <property type="molecule type" value="Genomic_DNA"/>
</dbReference>
<evidence type="ECO:0000256" key="1">
    <source>
        <dbReference type="ARBA" id="ARBA00023125"/>
    </source>
</evidence>
<dbReference type="InterPro" id="IPR050624">
    <property type="entry name" value="HTH-type_Tx_Regulator"/>
</dbReference>
<feature type="DNA-binding region" description="H-T-H motif" evidence="2">
    <location>
        <begin position="67"/>
        <end position="86"/>
    </location>
</feature>
<dbReference type="InterPro" id="IPR001647">
    <property type="entry name" value="HTH_TetR"/>
</dbReference>
<accession>A0ABW3S2D5</accession>
<keyword evidence="5" id="KW-1185">Reference proteome</keyword>
<evidence type="ECO:0000259" key="3">
    <source>
        <dbReference type="PROSITE" id="PS50977"/>
    </source>
</evidence>
<keyword evidence="1 2" id="KW-0238">DNA-binding</keyword>
<dbReference type="SUPFAM" id="SSF46689">
    <property type="entry name" value="Homeodomain-like"/>
    <property type="match status" value="1"/>
</dbReference>
<evidence type="ECO:0000313" key="5">
    <source>
        <dbReference type="Proteomes" id="UP001597262"/>
    </source>
</evidence>
<gene>
    <name evidence="4" type="ORF">ACFQ3W_19125</name>
</gene>
<feature type="domain" description="HTH tetR-type" evidence="3">
    <location>
        <begin position="44"/>
        <end position="104"/>
    </location>
</feature>
<comment type="caution">
    <text evidence="4">The sequence shown here is derived from an EMBL/GenBank/DDBJ whole genome shotgun (WGS) entry which is preliminary data.</text>
</comment>
<organism evidence="4 5">
    <name type="scientific">Paenibacillus puldeungensis</name>
    <dbReference type="NCBI Taxonomy" id="696536"/>
    <lineage>
        <taxon>Bacteria</taxon>
        <taxon>Bacillati</taxon>
        <taxon>Bacillota</taxon>
        <taxon>Bacilli</taxon>
        <taxon>Bacillales</taxon>
        <taxon>Paenibacillaceae</taxon>
        <taxon>Paenibacillus</taxon>
    </lineage>
</organism>
<proteinExistence type="predicted"/>
<dbReference type="Proteomes" id="UP001597262">
    <property type="component" value="Unassembled WGS sequence"/>
</dbReference>
<dbReference type="PANTHER" id="PTHR43479">
    <property type="entry name" value="ACREF/ENVCD OPERON REPRESSOR-RELATED"/>
    <property type="match status" value="1"/>
</dbReference>
<sequence length="223" mass="25738">MKFDYYSIINDAPLWLKQHINKFVAYVRRGEMIMFDKKVDPRIIRTRKLLVDAFANLANNKDFKDITIKDITDGATVNRATFYAHFENKYELMEYAISEVITERICGCLKNFDALNKETMVNIFMLLIKFQTDFGKELTSQCKRSIQSFSNVFESKINNELEKLFQALLQNQSKNSDPESIKVGAAVLSTSIFGATMDLMQNSTLSAEQNIRYAIPYISGEYH</sequence>
<name>A0ABW3S2D5_9BACL</name>